<feature type="transmembrane region" description="Helical" evidence="5">
    <location>
        <begin position="183"/>
        <end position="205"/>
    </location>
</feature>
<reference evidence="7" key="1">
    <citation type="submission" date="2005-10" db="EMBL/GenBank/DDBJ databases">
        <title>Complete sequence of chromosome 2 of Burkholderia sp. 383.</title>
        <authorList>
            <consortium name="US DOE Joint Genome Institute"/>
            <person name="Copeland A."/>
            <person name="Lucas S."/>
            <person name="Lapidus A."/>
            <person name="Barry K."/>
            <person name="Detter J.C."/>
            <person name="Glavina T."/>
            <person name="Hammon N."/>
            <person name="Israni S."/>
            <person name="Pitluck S."/>
            <person name="Chain P."/>
            <person name="Malfatti S."/>
            <person name="Shin M."/>
            <person name="Vergez L."/>
            <person name="Schmutz J."/>
            <person name="Larimer F."/>
            <person name="Land M."/>
            <person name="Kyrpides N."/>
            <person name="Lykidis A."/>
            <person name="Richardson P."/>
        </authorList>
    </citation>
    <scope>NUCLEOTIDE SEQUENCE [LARGE SCALE GENOMIC DNA]</scope>
    <source>
        <strain evidence="7">383</strain>
    </source>
</reference>
<dbReference type="GO" id="GO:0022857">
    <property type="term" value="F:transmembrane transporter activity"/>
    <property type="evidence" value="ECO:0007669"/>
    <property type="project" value="InterPro"/>
</dbReference>
<dbReference type="InterPro" id="IPR010645">
    <property type="entry name" value="MFS_4"/>
</dbReference>
<feature type="transmembrane region" description="Helical" evidence="5">
    <location>
        <begin position="57"/>
        <end position="79"/>
    </location>
</feature>
<dbReference type="Gene3D" id="1.20.1250.20">
    <property type="entry name" value="MFS general substrate transporter like domains"/>
    <property type="match status" value="2"/>
</dbReference>
<feature type="transmembrane region" description="Helical" evidence="5">
    <location>
        <begin position="91"/>
        <end position="112"/>
    </location>
</feature>
<feature type="transmembrane region" description="Helical" evidence="5">
    <location>
        <begin position="124"/>
        <end position="147"/>
    </location>
</feature>
<name>Q392J8_BURL3</name>
<feature type="transmembrane region" description="Helical" evidence="5">
    <location>
        <begin position="264"/>
        <end position="289"/>
    </location>
</feature>
<dbReference type="HOGENOM" id="CLU_001265_7_4_4"/>
<sequence length="443" mass="45255">MRNTGSAVTTCRGFERNRRHAMRAAPQPEHAGPSRPDTGATGTYPDRDPNRMAAWRLAICLSLGSAIALGLARFSYALLLPPMKADLGWTFAQAGALNTANAAGYLVGALAFPLLSRRWRAGSLLAAGCVLTALLMAACGVTSGMHALLVQRLATGVGSALIFISGGVLAARLASASPRDAGLLLGLYYGGTGWGIVASSLLVPATLSHGVHGWQPAWFALAFACVLFSAVAVSAARRIERVHAAPTAPRDGAAPAATASPARFALALAGYGLFGVGYIGYMTFIVALLRGAGMSGTVVAAFYVMLGVATVVSARLWSGLLDRMRGGQALAVLNALLGIATLMPAMFVHPVAAFASGVLFGATFLSAVASTTAFVRHNLPPDGWAKGISAFTTVFAFGQIAGPVAIGWVSDSAGLARGLVYSALTLFAGAVLAAGQRALRAAA</sequence>
<proteinExistence type="predicted"/>
<organism evidence="7 8">
    <name type="scientific">Burkholderia lata (strain ATCC 17760 / DSM 23089 / LMG 22485 / NCIMB 9086 / R18194 / 383)</name>
    <dbReference type="NCBI Taxonomy" id="482957"/>
    <lineage>
        <taxon>Bacteria</taxon>
        <taxon>Pseudomonadati</taxon>
        <taxon>Pseudomonadota</taxon>
        <taxon>Betaproteobacteria</taxon>
        <taxon>Burkholderiales</taxon>
        <taxon>Burkholderiaceae</taxon>
        <taxon>Burkholderia</taxon>
        <taxon>Burkholderia cepacia complex</taxon>
    </lineage>
</organism>
<feature type="transmembrane region" description="Helical" evidence="5">
    <location>
        <begin position="329"/>
        <end position="347"/>
    </location>
</feature>
<keyword evidence="1 5" id="KW-0812">Transmembrane</keyword>
<dbReference type="PATRIC" id="fig|482957.22.peg.6290"/>
<evidence type="ECO:0000313" key="7">
    <source>
        <dbReference type="EMBL" id="ABB12618.1"/>
    </source>
</evidence>
<keyword evidence="2 5" id="KW-1133">Transmembrane helix</keyword>
<feature type="transmembrane region" description="Helical" evidence="5">
    <location>
        <begin position="387"/>
        <end position="409"/>
    </location>
</feature>
<dbReference type="Proteomes" id="UP000002705">
    <property type="component" value="Chromosome 2"/>
</dbReference>
<keyword evidence="3 5" id="KW-0472">Membrane</keyword>
<dbReference type="AlphaFoldDB" id="Q392J8"/>
<feature type="transmembrane region" description="Helical" evidence="5">
    <location>
        <begin position="295"/>
        <end position="317"/>
    </location>
</feature>
<feature type="domain" description="Major facilitator superfamily (MFS) profile" evidence="6">
    <location>
        <begin position="58"/>
        <end position="443"/>
    </location>
</feature>
<feature type="transmembrane region" description="Helical" evidence="5">
    <location>
        <begin position="153"/>
        <end position="171"/>
    </location>
</feature>
<dbReference type="EMBL" id="CP000152">
    <property type="protein sequence ID" value="ABB12618.1"/>
    <property type="molecule type" value="Genomic_DNA"/>
</dbReference>
<dbReference type="InterPro" id="IPR036259">
    <property type="entry name" value="MFS_trans_sf"/>
</dbReference>
<dbReference type="KEGG" id="bur:Bcep18194_B2507"/>
<evidence type="ECO:0000313" key="8">
    <source>
        <dbReference type="Proteomes" id="UP000002705"/>
    </source>
</evidence>
<evidence type="ECO:0000256" key="5">
    <source>
        <dbReference type="SAM" id="Phobius"/>
    </source>
</evidence>
<keyword evidence="8" id="KW-1185">Reference proteome</keyword>
<feature type="transmembrane region" description="Helical" evidence="5">
    <location>
        <begin position="415"/>
        <end position="435"/>
    </location>
</feature>
<evidence type="ECO:0000256" key="3">
    <source>
        <dbReference type="ARBA" id="ARBA00023136"/>
    </source>
</evidence>
<feature type="transmembrane region" description="Helical" evidence="5">
    <location>
        <begin position="217"/>
        <end position="236"/>
    </location>
</feature>
<dbReference type="GO" id="GO:0005886">
    <property type="term" value="C:plasma membrane"/>
    <property type="evidence" value="ECO:0007669"/>
    <property type="project" value="TreeGrafter"/>
</dbReference>
<gene>
    <name evidence="7" type="ordered locus">Bcep18194_B2507</name>
</gene>
<evidence type="ECO:0000259" key="6">
    <source>
        <dbReference type="PROSITE" id="PS50850"/>
    </source>
</evidence>
<dbReference type="PANTHER" id="PTHR23537">
    <property type="match status" value="1"/>
</dbReference>
<protein>
    <recommendedName>
        <fullName evidence="6">Major facilitator superfamily (MFS) profile domain-containing protein</fullName>
    </recommendedName>
</protein>
<accession>Q392J8</accession>
<dbReference type="Pfam" id="PF06779">
    <property type="entry name" value="MFS_4"/>
    <property type="match status" value="1"/>
</dbReference>
<dbReference type="PANTHER" id="PTHR23537:SF1">
    <property type="entry name" value="SUGAR TRANSPORTER"/>
    <property type="match status" value="1"/>
</dbReference>
<evidence type="ECO:0000256" key="2">
    <source>
        <dbReference type="ARBA" id="ARBA00022989"/>
    </source>
</evidence>
<dbReference type="SUPFAM" id="SSF103473">
    <property type="entry name" value="MFS general substrate transporter"/>
    <property type="match status" value="1"/>
</dbReference>
<dbReference type="PROSITE" id="PS50850">
    <property type="entry name" value="MFS"/>
    <property type="match status" value="1"/>
</dbReference>
<feature type="transmembrane region" description="Helical" evidence="5">
    <location>
        <begin position="353"/>
        <end position="375"/>
    </location>
</feature>
<feature type="region of interest" description="Disordered" evidence="4">
    <location>
        <begin position="1"/>
        <end position="46"/>
    </location>
</feature>
<evidence type="ECO:0000256" key="1">
    <source>
        <dbReference type="ARBA" id="ARBA00022692"/>
    </source>
</evidence>
<dbReference type="InterPro" id="IPR020846">
    <property type="entry name" value="MFS_dom"/>
</dbReference>
<evidence type="ECO:0000256" key="4">
    <source>
        <dbReference type="SAM" id="MobiDB-lite"/>
    </source>
</evidence>